<dbReference type="PROSITE" id="PS00107">
    <property type="entry name" value="PROTEIN_KINASE_ATP"/>
    <property type="match status" value="1"/>
</dbReference>
<dbReference type="InterPro" id="IPR001245">
    <property type="entry name" value="Ser-Thr/Tyr_kinase_cat_dom"/>
</dbReference>
<dbReference type="FunFam" id="1.10.510.10:FF:000258">
    <property type="entry name" value="Probable serine/threonine-protein kinase PBL8"/>
    <property type="match status" value="1"/>
</dbReference>
<protein>
    <recommendedName>
        <fullName evidence="2">non-specific serine/threonine protein kinase</fullName>
        <ecNumber evidence="2">2.7.11.1</ecNumber>
    </recommendedName>
</protein>
<dbReference type="FunFam" id="3.30.200.20:FF:000228">
    <property type="entry name" value="Serine/threonine-protein kinase BIK1"/>
    <property type="match status" value="1"/>
</dbReference>
<evidence type="ECO:0000256" key="3">
    <source>
        <dbReference type="ARBA" id="ARBA00022475"/>
    </source>
</evidence>
<proteinExistence type="inferred from homology"/>
<dbReference type="GO" id="GO:0005886">
    <property type="term" value="C:plasma membrane"/>
    <property type="evidence" value="ECO:0007669"/>
    <property type="project" value="UniProtKB-SubCell"/>
</dbReference>
<evidence type="ECO:0000256" key="6">
    <source>
        <dbReference type="ARBA" id="ARBA00022741"/>
    </source>
</evidence>
<dbReference type="Gene3D" id="3.30.200.20">
    <property type="entry name" value="Phosphorylase Kinase, domain 1"/>
    <property type="match status" value="1"/>
</dbReference>
<keyword evidence="3" id="KW-0472">Membrane</keyword>
<dbReference type="Proteomes" id="UP000091857">
    <property type="component" value="Chromosome 2"/>
</dbReference>
<name>A0A2C9WDW6_MANES</name>
<dbReference type="OrthoDB" id="4062651at2759"/>
<evidence type="ECO:0000256" key="1">
    <source>
        <dbReference type="ARBA" id="ARBA00004236"/>
    </source>
</evidence>
<dbReference type="PROSITE" id="PS00108">
    <property type="entry name" value="PROTEIN_KINASE_ST"/>
    <property type="match status" value="1"/>
</dbReference>
<dbReference type="InterPro" id="IPR011009">
    <property type="entry name" value="Kinase-like_dom_sf"/>
</dbReference>
<keyword evidence="4 11" id="KW-0723">Serine/threonine-protein kinase</keyword>
<organism evidence="14 15">
    <name type="scientific">Manihot esculenta</name>
    <name type="common">Cassava</name>
    <name type="synonym">Jatropha manihot</name>
    <dbReference type="NCBI Taxonomy" id="3983"/>
    <lineage>
        <taxon>Eukaryota</taxon>
        <taxon>Viridiplantae</taxon>
        <taxon>Streptophyta</taxon>
        <taxon>Embryophyta</taxon>
        <taxon>Tracheophyta</taxon>
        <taxon>Spermatophyta</taxon>
        <taxon>Magnoliopsida</taxon>
        <taxon>eudicotyledons</taxon>
        <taxon>Gunneridae</taxon>
        <taxon>Pentapetalae</taxon>
        <taxon>rosids</taxon>
        <taxon>fabids</taxon>
        <taxon>Malpighiales</taxon>
        <taxon>Euphorbiaceae</taxon>
        <taxon>Crotonoideae</taxon>
        <taxon>Manihoteae</taxon>
        <taxon>Manihot</taxon>
    </lineage>
</organism>
<evidence type="ECO:0000256" key="11">
    <source>
        <dbReference type="RuleBase" id="RU000304"/>
    </source>
</evidence>
<dbReference type="EMBL" id="CM004388">
    <property type="protein sequence ID" value="OAY57880.1"/>
    <property type="molecule type" value="Genomic_DNA"/>
</dbReference>
<dbReference type="GO" id="GO:0004674">
    <property type="term" value="F:protein serine/threonine kinase activity"/>
    <property type="evidence" value="ECO:0007669"/>
    <property type="project" value="UniProtKB-KW"/>
</dbReference>
<dbReference type="EC" id="2.7.11.1" evidence="2"/>
<dbReference type="PANTHER" id="PTHR45621">
    <property type="entry name" value="OS01G0588500 PROTEIN-RELATED"/>
    <property type="match status" value="1"/>
</dbReference>
<dbReference type="GO" id="GO:0005524">
    <property type="term" value="F:ATP binding"/>
    <property type="evidence" value="ECO:0007669"/>
    <property type="project" value="UniProtKB-UniRule"/>
</dbReference>
<dbReference type="Gene3D" id="1.10.510.10">
    <property type="entry name" value="Transferase(Phosphotransferase) domain 1"/>
    <property type="match status" value="1"/>
</dbReference>
<comment type="subcellular location">
    <subcellularLocation>
        <location evidence="1">Cell membrane</location>
    </subcellularLocation>
</comment>
<sequence>MGGCLSAQIKAESSCNTGLSSRYVSTDGNDHSSSSEVSSVSVPLALRTEGQILQSSNLKSFSFSDLKTATRNFRPDSVLGEGGFGSVFKGWIDEHSFTAAKPGTGLVIAVKRLNQEGFQGHKEWLAEVNYLGQFYHPHLVKLIGYCLEDEHRLLVYEFMPRGSLENHLFRRGSYFQPLSWNLRLKVALGAAKGLAFLHSAENKVIYRDFKTSNILLDSNYNAKLSDFGLAKDGPTGDKSHVSTRVMGTYGYAAPEYLATGHLSAKSDVYSFGVVLLEMLSGRRAIDKNRPSGEHNVVEWAKPYLANKRKIFRVLDNRLEGQYSMDVAYKAATLASRCISSEPKFRPNMDEVVSSLEQLQGSKETESTNTPSSNARRLRRRSADDAIGGKTATAYPRPSASPLYA</sequence>
<comment type="caution">
    <text evidence="14">The sequence shown here is derived from an EMBL/GenBank/DDBJ whole genome shotgun (WGS) entry which is preliminary data.</text>
</comment>
<evidence type="ECO:0000256" key="7">
    <source>
        <dbReference type="ARBA" id="ARBA00022777"/>
    </source>
</evidence>
<evidence type="ECO:0000256" key="4">
    <source>
        <dbReference type="ARBA" id="ARBA00022527"/>
    </source>
</evidence>
<keyword evidence="5" id="KW-0808">Transferase</keyword>
<evidence type="ECO:0000256" key="12">
    <source>
        <dbReference type="SAM" id="MobiDB-lite"/>
    </source>
</evidence>
<keyword evidence="3" id="KW-1003">Cell membrane</keyword>
<keyword evidence="7" id="KW-0418">Kinase</keyword>
<feature type="compositionally biased region" description="Polar residues" evidence="12">
    <location>
        <begin position="354"/>
        <end position="370"/>
    </location>
</feature>
<feature type="binding site" evidence="10">
    <location>
        <position position="111"/>
    </location>
    <ligand>
        <name>ATP</name>
        <dbReference type="ChEBI" id="CHEBI:30616"/>
    </ligand>
</feature>
<dbReference type="SUPFAM" id="SSF56112">
    <property type="entry name" value="Protein kinase-like (PK-like)"/>
    <property type="match status" value="1"/>
</dbReference>
<dbReference type="CDD" id="cd14066">
    <property type="entry name" value="STKc_IRAK"/>
    <property type="match status" value="1"/>
</dbReference>
<evidence type="ECO:0000256" key="2">
    <source>
        <dbReference type="ARBA" id="ARBA00012513"/>
    </source>
</evidence>
<dbReference type="Pfam" id="PF07714">
    <property type="entry name" value="PK_Tyr_Ser-Thr"/>
    <property type="match status" value="1"/>
</dbReference>
<keyword evidence="9 10" id="KW-0067">ATP-binding</keyword>
<dbReference type="InterPro" id="IPR000719">
    <property type="entry name" value="Prot_kinase_dom"/>
</dbReference>
<dbReference type="InterPro" id="IPR050823">
    <property type="entry name" value="Plant_Ser_Thr_Prot_Kinase"/>
</dbReference>
<evidence type="ECO:0000259" key="13">
    <source>
        <dbReference type="PROSITE" id="PS50011"/>
    </source>
</evidence>
<evidence type="ECO:0000313" key="14">
    <source>
        <dbReference type="EMBL" id="OAY57880.1"/>
    </source>
</evidence>
<dbReference type="InterPro" id="IPR017441">
    <property type="entry name" value="Protein_kinase_ATP_BS"/>
</dbReference>
<keyword evidence="15" id="KW-1185">Reference proteome</keyword>
<dbReference type="PROSITE" id="PS50011">
    <property type="entry name" value="PROTEIN_KINASE_DOM"/>
    <property type="match status" value="1"/>
</dbReference>
<dbReference type="GO" id="GO:0006952">
    <property type="term" value="P:defense response"/>
    <property type="evidence" value="ECO:0007669"/>
    <property type="project" value="UniProtKB-KW"/>
</dbReference>
<gene>
    <name evidence="14" type="ORF">MANES_02G132500v8</name>
</gene>
<comment type="similarity">
    <text evidence="11">Belongs to the protein kinase superfamily.</text>
</comment>
<dbReference type="Gramene" id="Manes.02G132500.1.v8.1">
    <property type="protein sequence ID" value="Manes.02G132500.1.v8.1.CDS"/>
    <property type="gene ID" value="Manes.02G132500.v8.1"/>
</dbReference>
<keyword evidence="8" id="KW-0611">Plant defense</keyword>
<feature type="domain" description="Protein kinase" evidence="13">
    <location>
        <begin position="73"/>
        <end position="358"/>
    </location>
</feature>
<evidence type="ECO:0000256" key="5">
    <source>
        <dbReference type="ARBA" id="ARBA00022679"/>
    </source>
</evidence>
<evidence type="ECO:0000256" key="8">
    <source>
        <dbReference type="ARBA" id="ARBA00022821"/>
    </source>
</evidence>
<dbReference type="InterPro" id="IPR008271">
    <property type="entry name" value="Ser/Thr_kinase_AS"/>
</dbReference>
<keyword evidence="6 10" id="KW-0547">Nucleotide-binding</keyword>
<evidence type="ECO:0000256" key="10">
    <source>
        <dbReference type="PROSITE-ProRule" id="PRU10141"/>
    </source>
</evidence>
<reference evidence="15" key="1">
    <citation type="journal article" date="2016" name="Nat. Biotechnol.">
        <title>Sequencing wild and cultivated cassava and related species reveals extensive interspecific hybridization and genetic diversity.</title>
        <authorList>
            <person name="Bredeson J.V."/>
            <person name="Lyons J.B."/>
            <person name="Prochnik S.E."/>
            <person name="Wu G.A."/>
            <person name="Ha C.M."/>
            <person name="Edsinger-Gonzales E."/>
            <person name="Grimwood J."/>
            <person name="Schmutz J."/>
            <person name="Rabbi I.Y."/>
            <person name="Egesi C."/>
            <person name="Nauluvula P."/>
            <person name="Lebot V."/>
            <person name="Ndunguru J."/>
            <person name="Mkamilo G."/>
            <person name="Bart R.S."/>
            <person name="Setter T.L."/>
            <person name="Gleadow R.M."/>
            <person name="Kulakow P."/>
            <person name="Ferguson M.E."/>
            <person name="Rounsley S."/>
            <person name="Rokhsar D.S."/>
        </authorList>
    </citation>
    <scope>NUCLEOTIDE SEQUENCE [LARGE SCALE GENOMIC DNA]</scope>
    <source>
        <strain evidence="15">cv. AM560-2</strain>
    </source>
</reference>
<accession>A0A2C9WDW6</accession>
<evidence type="ECO:0000313" key="15">
    <source>
        <dbReference type="Proteomes" id="UP000091857"/>
    </source>
</evidence>
<dbReference type="OMA" id="KNRPTMH"/>
<evidence type="ECO:0000256" key="9">
    <source>
        <dbReference type="ARBA" id="ARBA00022840"/>
    </source>
</evidence>
<dbReference type="AlphaFoldDB" id="A0A2C9WDW6"/>
<feature type="region of interest" description="Disordered" evidence="12">
    <location>
        <begin position="353"/>
        <end position="404"/>
    </location>
</feature>